<dbReference type="AlphaFoldDB" id="A0A656HB96"/>
<keyword evidence="2" id="KW-1003">Cell membrane</keyword>
<dbReference type="PANTHER" id="PTHR10884:SF14">
    <property type="entry name" value="NADH DEHYDROGENASE [UBIQUINONE] IRON-SULFUR PROTEIN 3, MITOCHONDRIAL"/>
    <property type="match status" value="1"/>
</dbReference>
<evidence type="ECO:0000313" key="6">
    <source>
        <dbReference type="Proteomes" id="UP000005317"/>
    </source>
</evidence>
<keyword evidence="5" id="KW-0830">Ubiquinone</keyword>
<dbReference type="GO" id="GO:0008137">
    <property type="term" value="F:NADH dehydrogenase (ubiquinone) activity"/>
    <property type="evidence" value="ECO:0007669"/>
    <property type="project" value="InterPro"/>
</dbReference>
<dbReference type="Gene3D" id="3.30.460.80">
    <property type="entry name" value="NADH:ubiquinone oxidoreductase, 30kDa subunit"/>
    <property type="match status" value="1"/>
</dbReference>
<evidence type="ECO:0000256" key="2">
    <source>
        <dbReference type="ARBA" id="ARBA00022475"/>
    </source>
</evidence>
<dbReference type="SUPFAM" id="SSF143243">
    <property type="entry name" value="Nqo5-like"/>
    <property type="match status" value="1"/>
</dbReference>
<proteinExistence type="inferred from homology"/>
<keyword evidence="2" id="KW-0472">Membrane</keyword>
<reference evidence="6" key="1">
    <citation type="journal article" date="2011" name="Stand. Genomic Sci.">
        <title>Genome sequence of the filamentous, gliding Thiothrix nivea neotype strain (JP2(T)).</title>
        <authorList>
            <person name="Lapidus A."/>
            <person name="Nolan M."/>
            <person name="Lucas S."/>
            <person name="Glavina Del Rio T."/>
            <person name="Tice H."/>
            <person name="Cheng J.F."/>
            <person name="Tapia R."/>
            <person name="Han C."/>
            <person name="Goodwin L."/>
            <person name="Pitluck S."/>
            <person name="Liolios K."/>
            <person name="Pagani I."/>
            <person name="Ivanova N."/>
            <person name="Huntemann M."/>
            <person name="Mavromatis K."/>
            <person name="Mikhailova N."/>
            <person name="Pati A."/>
            <person name="Chen A."/>
            <person name="Palaniappan K."/>
            <person name="Land M."/>
            <person name="Brambilla E.M."/>
            <person name="Rohde M."/>
            <person name="Abt B."/>
            <person name="Verbarg S."/>
            <person name="Goker M."/>
            <person name="Bristow J."/>
            <person name="Eisen J.A."/>
            <person name="Markowitz V."/>
            <person name="Hugenholtz P."/>
            <person name="Kyrpides N.C."/>
            <person name="Klenk H.P."/>
            <person name="Woyke T."/>
        </authorList>
    </citation>
    <scope>NUCLEOTIDE SEQUENCE [LARGE SCALE GENOMIC DNA]</scope>
    <source>
        <strain evidence="6">ATCC 35100 / DSM 5205 / JP2</strain>
    </source>
</reference>
<dbReference type="OrthoDB" id="9803286at2"/>
<comment type="similarity">
    <text evidence="1">Belongs to the complex I 30 kDa subunit family.</text>
</comment>
<dbReference type="EMBL" id="JH651384">
    <property type="protein sequence ID" value="EIJ33204.1"/>
    <property type="molecule type" value="Genomic_DNA"/>
</dbReference>
<keyword evidence="6" id="KW-1185">Reference proteome</keyword>
<accession>A0A656HB96</accession>
<dbReference type="Pfam" id="PF00329">
    <property type="entry name" value="Complex1_30kDa"/>
    <property type="match status" value="1"/>
</dbReference>
<evidence type="ECO:0000256" key="1">
    <source>
        <dbReference type="ARBA" id="ARBA00007569"/>
    </source>
</evidence>
<sequence length="180" mass="21057">MGMQALYDTLKQRFPLGELTVQRGNLAFITVEAVRLYPLLRYLRDHEGFSHLVLLTAVDWIEAGQFQLTYLLNNRAQCKDVGLRVMIPRDQPQMESIHDLWPAAATYQRELHEMFGIDFPGSPRLTEEFILEGWNDIPPYRRDFDTLEYARQAFRDRPGRETRDPATHMKQQLYGDKGNV</sequence>
<feature type="compositionally biased region" description="Basic and acidic residues" evidence="3">
    <location>
        <begin position="155"/>
        <end position="167"/>
    </location>
</feature>
<dbReference type="PANTHER" id="PTHR10884">
    <property type="entry name" value="NADH DEHYDROGENASE UBIQUINONE IRON-SULFUR PROTEIN 3"/>
    <property type="match status" value="1"/>
</dbReference>
<feature type="domain" description="NADH:ubiquinone oxidoreductase 30kDa subunit" evidence="4">
    <location>
        <begin position="29"/>
        <end position="148"/>
    </location>
</feature>
<evidence type="ECO:0000259" key="4">
    <source>
        <dbReference type="Pfam" id="PF00329"/>
    </source>
</evidence>
<dbReference type="InterPro" id="IPR001268">
    <property type="entry name" value="NADH_UbQ_OxRdtase_30kDa_su"/>
</dbReference>
<feature type="region of interest" description="Disordered" evidence="3">
    <location>
        <begin position="155"/>
        <end position="180"/>
    </location>
</feature>
<evidence type="ECO:0000313" key="5">
    <source>
        <dbReference type="EMBL" id="EIJ33204.1"/>
    </source>
</evidence>
<organism evidence="5 6">
    <name type="scientific">Thiothrix nivea (strain ATCC 35100 / DSM 5205 / JP2)</name>
    <dbReference type="NCBI Taxonomy" id="870187"/>
    <lineage>
        <taxon>Bacteria</taxon>
        <taxon>Pseudomonadati</taxon>
        <taxon>Pseudomonadota</taxon>
        <taxon>Gammaproteobacteria</taxon>
        <taxon>Thiotrichales</taxon>
        <taxon>Thiotrichaceae</taxon>
        <taxon>Thiothrix</taxon>
    </lineage>
</organism>
<gene>
    <name evidence="5" type="ORF">Thini_0566</name>
</gene>
<name>A0A656HB96_THINJ</name>
<dbReference type="Proteomes" id="UP000005317">
    <property type="component" value="Unassembled WGS sequence"/>
</dbReference>
<dbReference type="InterPro" id="IPR037232">
    <property type="entry name" value="NADH_quin_OxRdtase_su_C/D-like"/>
</dbReference>
<evidence type="ECO:0000256" key="3">
    <source>
        <dbReference type="SAM" id="MobiDB-lite"/>
    </source>
</evidence>
<protein>
    <submittedName>
        <fullName evidence="5">NADH dehydrogenase (Ubiquinone) 30 kDa subunit</fullName>
    </submittedName>
</protein>